<dbReference type="Proteomes" id="UP000054498">
    <property type="component" value="Unassembled WGS sequence"/>
</dbReference>
<feature type="region of interest" description="Disordered" evidence="1">
    <location>
        <begin position="46"/>
        <end position="82"/>
    </location>
</feature>
<dbReference type="AlphaFoldDB" id="A0A0D2LJZ0"/>
<accession>A0A0D2LJZ0</accession>
<dbReference type="EMBL" id="KK105758">
    <property type="protein sequence ID" value="KIY92299.1"/>
    <property type="molecule type" value="Genomic_DNA"/>
</dbReference>
<feature type="compositionally biased region" description="Low complexity" evidence="1">
    <location>
        <begin position="403"/>
        <end position="419"/>
    </location>
</feature>
<feature type="compositionally biased region" description="Low complexity" evidence="1">
    <location>
        <begin position="73"/>
        <end position="82"/>
    </location>
</feature>
<evidence type="ECO:0000313" key="3">
    <source>
        <dbReference type="Proteomes" id="UP000054498"/>
    </source>
</evidence>
<dbReference type="GeneID" id="25733348"/>
<evidence type="ECO:0000313" key="2">
    <source>
        <dbReference type="EMBL" id="KIY92299.1"/>
    </source>
</evidence>
<reference evidence="2 3" key="1">
    <citation type="journal article" date="2013" name="BMC Genomics">
        <title>Reconstruction of the lipid metabolism for the microalga Monoraphidium neglectum from its genome sequence reveals characteristics suitable for biofuel production.</title>
        <authorList>
            <person name="Bogen C."/>
            <person name="Al-Dilaimi A."/>
            <person name="Albersmeier A."/>
            <person name="Wichmann J."/>
            <person name="Grundmann M."/>
            <person name="Rupp O."/>
            <person name="Lauersen K.J."/>
            <person name="Blifernez-Klassen O."/>
            <person name="Kalinowski J."/>
            <person name="Goesmann A."/>
            <person name="Mussgnug J.H."/>
            <person name="Kruse O."/>
        </authorList>
    </citation>
    <scope>NUCLEOTIDE SEQUENCE [LARGE SCALE GENOMIC DNA]</scope>
    <source>
        <strain evidence="2 3">SAG 48.87</strain>
    </source>
</reference>
<dbReference type="OrthoDB" id="547987at2759"/>
<keyword evidence="3" id="KW-1185">Reference proteome</keyword>
<protein>
    <submittedName>
        <fullName evidence="2">Uncharacterized protein</fullName>
    </submittedName>
</protein>
<evidence type="ECO:0000256" key="1">
    <source>
        <dbReference type="SAM" id="MobiDB-lite"/>
    </source>
</evidence>
<dbReference type="RefSeq" id="XP_013891319.1">
    <property type="nucleotide sequence ID" value="XM_014035865.1"/>
</dbReference>
<proteinExistence type="predicted"/>
<dbReference type="KEGG" id="mng:MNEG_15664"/>
<feature type="region of interest" description="Disordered" evidence="1">
    <location>
        <begin position="455"/>
        <end position="477"/>
    </location>
</feature>
<organism evidence="2 3">
    <name type="scientific">Monoraphidium neglectum</name>
    <dbReference type="NCBI Taxonomy" id="145388"/>
    <lineage>
        <taxon>Eukaryota</taxon>
        <taxon>Viridiplantae</taxon>
        <taxon>Chlorophyta</taxon>
        <taxon>core chlorophytes</taxon>
        <taxon>Chlorophyceae</taxon>
        <taxon>CS clade</taxon>
        <taxon>Sphaeropleales</taxon>
        <taxon>Selenastraceae</taxon>
        <taxon>Monoraphidium</taxon>
    </lineage>
</organism>
<feature type="compositionally biased region" description="Low complexity" evidence="1">
    <location>
        <begin position="46"/>
        <end position="55"/>
    </location>
</feature>
<sequence length="765" mass="76812">MAEYSPRGLANIIWALAKLQHYPEPELRALLLDTFVERLPTAVPQPAGAAAAADGGDADPADEAPPGSPPASPASSAAAEATADAFAAPGDAVPQLGAPADGAAAPGEATVAAQALLAAPPVPADGAPAAATAPPVTPLLSLTQVQALLTHLCANLSRAMVQTISNSLWAVVVLQHEHSWCMCGSLMQVQLLLHTFCQQPREALPGHIQPVIRCMSQLATACAVHNGDAWLMWQPPVLQRLLGHLFSQRSHMEQHHVSSVLRDVAQVACLLMLLQRRKLEASAKAEGRPPLGPRAADDMLSALAAGAGPPDTASTMLALGMLRPQLSDMGLLPSVQHLCGMLSLMASHNQAELDGRLTAAAAAVGAVPAGADVNRALSEDPLAAGPTAFALLTAPPPPPPVAPAAAPAPAADAHAQAQQAGEGLGVFSQAADQAARALAGGVGPGIGPGAAAGAGALPSAPTAAAGSIGSSSGSSGSLPANVEAAAAALRQQLALQSQQQGADSGTAAGGLGGSLLVGGALSALGHRAAASPAAAAPALAPAIPAPLTPQLQLLPHAGLRAAGQPGAPPQPHLAAAMMAGGGIPGRYGGGGAGGSFGPPPGSSTDVGMSADWVHQEAAAKQLTHHIVSAESVWALVDIYNANKTLMDSIHLTACITRLSKVLGSRPAANSPAQAMAEQLLPQIGQQLTPMLPSCNARGLANVLWGYGRLRMRPEDTSLVVLLQQFIKHLAEATSRDCAVVLWSLARLSESQAGAGVAPELLQRTL</sequence>
<feature type="region of interest" description="Disordered" evidence="1">
    <location>
        <begin position="389"/>
        <end position="419"/>
    </location>
</feature>
<gene>
    <name evidence="2" type="ORF">MNEG_15664</name>
</gene>
<name>A0A0D2LJZ0_9CHLO</name>